<evidence type="ECO:0000256" key="1">
    <source>
        <dbReference type="ARBA" id="ARBA00001947"/>
    </source>
</evidence>
<evidence type="ECO:0000256" key="2">
    <source>
        <dbReference type="ARBA" id="ARBA00008072"/>
    </source>
</evidence>
<evidence type="ECO:0000256" key="3">
    <source>
        <dbReference type="ARBA" id="ARBA00022723"/>
    </source>
</evidence>
<organism evidence="6 7">
    <name type="scientific">Sabulicella glaciei</name>
    <dbReference type="NCBI Taxonomy" id="2984948"/>
    <lineage>
        <taxon>Bacteria</taxon>
        <taxon>Pseudomonadati</taxon>
        <taxon>Pseudomonadota</taxon>
        <taxon>Alphaproteobacteria</taxon>
        <taxon>Acetobacterales</taxon>
        <taxon>Acetobacteraceae</taxon>
        <taxon>Sabulicella</taxon>
    </lineage>
</organism>
<evidence type="ECO:0000256" key="4">
    <source>
        <dbReference type="ARBA" id="ARBA00022833"/>
    </source>
</evidence>
<dbReference type="RefSeq" id="WP_301589146.1">
    <property type="nucleotide sequence ID" value="NZ_JAPFQI010000002.1"/>
</dbReference>
<dbReference type="InterPro" id="IPR011032">
    <property type="entry name" value="GroES-like_sf"/>
</dbReference>
<dbReference type="Proteomes" id="UP001526430">
    <property type="component" value="Unassembled WGS sequence"/>
</dbReference>
<comment type="caution">
    <text evidence="6">The sequence shown here is derived from an EMBL/GenBank/DDBJ whole genome shotgun (WGS) entry which is preliminary data.</text>
</comment>
<dbReference type="EMBL" id="JAPFQI010000002">
    <property type="protein sequence ID" value="MCW8085289.1"/>
    <property type="molecule type" value="Genomic_DNA"/>
</dbReference>
<name>A0ABT3NSZ4_9PROT</name>
<keyword evidence="4" id="KW-0862">Zinc</keyword>
<comment type="similarity">
    <text evidence="2">Belongs to the zinc-containing alcohol dehydrogenase family.</text>
</comment>
<comment type="cofactor">
    <cofactor evidence="1">
        <name>Zn(2+)</name>
        <dbReference type="ChEBI" id="CHEBI:29105"/>
    </cofactor>
</comment>
<dbReference type="PANTHER" id="PTHR43350:SF19">
    <property type="entry name" value="D-GULOSIDE 3-DEHYDROGENASE"/>
    <property type="match status" value="1"/>
</dbReference>
<protein>
    <submittedName>
        <fullName evidence="6">Dehydrogenase</fullName>
    </submittedName>
</protein>
<evidence type="ECO:0000256" key="5">
    <source>
        <dbReference type="ARBA" id="ARBA00023002"/>
    </source>
</evidence>
<dbReference type="InterPro" id="IPR036291">
    <property type="entry name" value="NAD(P)-bd_dom_sf"/>
</dbReference>
<sequence>MNRALWHVAAGVAELRPAPEPEPREGEIVVRALASALSRGTERLVHRGRVAPSQHAAMRGPMQEGEFPFPVKYGYCVVGEAADGRRLFCLHPHQERFALPSSLCAPVPDAVPTPRAVLGANMETALNAVWDAAPLPGERALVVGAGVVGLLCAFLLARIPGLAVSVTDRDPSRRAVAESFGARFAAPEEAPDEQELILHCSGSEAGLRLALERAAFEARIVEASWFGDAEPALPLGARFHQRRLRLVSTQVGSVSPAMRGRRSHAERMALALSLLDDGRLDALLGPMVPFAELPDRIGVLLEPPPGAPQPLCPVILFGDPA</sequence>
<accession>A0ABT3NSZ4</accession>
<keyword evidence="7" id="KW-1185">Reference proteome</keyword>
<evidence type="ECO:0000313" key="6">
    <source>
        <dbReference type="EMBL" id="MCW8085289.1"/>
    </source>
</evidence>
<keyword evidence="3" id="KW-0479">Metal-binding</keyword>
<keyword evidence="5" id="KW-0560">Oxidoreductase</keyword>
<dbReference type="SUPFAM" id="SSF51735">
    <property type="entry name" value="NAD(P)-binding Rossmann-fold domains"/>
    <property type="match status" value="1"/>
</dbReference>
<dbReference type="SUPFAM" id="SSF50129">
    <property type="entry name" value="GroES-like"/>
    <property type="match status" value="1"/>
</dbReference>
<dbReference type="PANTHER" id="PTHR43350">
    <property type="entry name" value="NAD-DEPENDENT ALCOHOL DEHYDROGENASE"/>
    <property type="match status" value="1"/>
</dbReference>
<reference evidence="6 7" key="1">
    <citation type="submission" date="2022-10" db="EMBL/GenBank/DDBJ databases">
        <title>Roseococcus glaciei nov., sp. nov., isolated from glacier.</title>
        <authorList>
            <person name="Liu Q."/>
            <person name="Xin Y.-H."/>
        </authorList>
    </citation>
    <scope>NUCLEOTIDE SEQUENCE [LARGE SCALE GENOMIC DNA]</scope>
    <source>
        <strain evidence="6 7">MDT2-1-1</strain>
    </source>
</reference>
<evidence type="ECO:0000313" key="7">
    <source>
        <dbReference type="Proteomes" id="UP001526430"/>
    </source>
</evidence>
<gene>
    <name evidence="6" type="ORF">OF850_06605</name>
</gene>
<proteinExistence type="inferred from homology"/>
<dbReference type="Gene3D" id="3.90.180.10">
    <property type="entry name" value="Medium-chain alcohol dehydrogenases, catalytic domain"/>
    <property type="match status" value="1"/>
</dbReference>
<dbReference type="CDD" id="cd08255">
    <property type="entry name" value="2-desacetyl-2-hydroxyethyl_bacteriochlorophyllide_like"/>
    <property type="match status" value="1"/>
</dbReference>